<gene>
    <name evidence="3" type="ORF">D9758_009493</name>
</gene>
<dbReference type="InterPro" id="IPR000873">
    <property type="entry name" value="AMP-dep_synth/lig_dom"/>
</dbReference>
<dbReference type="OrthoDB" id="408177at2759"/>
<dbReference type="Proteomes" id="UP000559256">
    <property type="component" value="Unassembled WGS sequence"/>
</dbReference>
<feature type="domain" description="AMP-dependent synthetase/ligase" evidence="2">
    <location>
        <begin position="159"/>
        <end position="515"/>
    </location>
</feature>
<sequence length="625" mass="68962">MSFVPLSVSPATLPVDFLHQNGEDALYQYVDLDIADGTLLCKLSRAYPLLPVSRIYASALCATVFWITGQNSGALGLLSDAHQLVYYDIDSDTTPRDLTQTLSSFSFNPKNFGALSYRIAITFGPATEECQHLDVTNETADWNDTNRKSLEFSSIGDMFWHWADKIPGAMAVENSDGSLSLTYHQLDQWSGVLASWLVAQGHGGEKETIIGVWQIRSAMLVVTYLACLKAGCAYLPIKMNLPSERVRAMLTISGCGLVLGYGTPYDFPCKDVVQYMDLATSDMQQVLLHTLTTSAYLPSVTISRLSSLIFTSGSTGVPKAVMIQHICLLNFLVSEYKPLNQGDRVAMILNIAFDVSSGEIWYPLAHGATLICHMRPYNAPFDVKDLSSFLEEKAINSFDSSTAVLRSLVEARFFEKELPSLRSVGLAGEAVFLAYIGPILNAKPNIILINNYGPSECTIYATTFTIPSSYNQANVAIGRTMKNIGAYVVDSDFKPVPLGVCGELLLTGKSLARGYMNREDLTSERFIWLGEDHYFGNLRAYRTGDLVHQTASGELEFIRRVEQGQVKLRGYRVELGEVERSIEQHPLVKAAVAVVCHHGESDDRLIAYFTADGNELQEFPEALKT</sequence>
<dbReference type="GO" id="GO:0043041">
    <property type="term" value="P:amino acid activation for nonribosomal peptide biosynthetic process"/>
    <property type="evidence" value="ECO:0007669"/>
    <property type="project" value="TreeGrafter"/>
</dbReference>
<evidence type="ECO:0000256" key="1">
    <source>
        <dbReference type="ARBA" id="ARBA00023268"/>
    </source>
</evidence>
<dbReference type="SUPFAM" id="SSF56801">
    <property type="entry name" value="Acetyl-CoA synthetase-like"/>
    <property type="match status" value="1"/>
</dbReference>
<dbReference type="InterPro" id="IPR010071">
    <property type="entry name" value="AA_adenyl_dom"/>
</dbReference>
<dbReference type="GO" id="GO:0005737">
    <property type="term" value="C:cytoplasm"/>
    <property type="evidence" value="ECO:0007669"/>
    <property type="project" value="TreeGrafter"/>
</dbReference>
<keyword evidence="1" id="KW-0511">Multifunctional enzyme</keyword>
<dbReference type="Gene3D" id="3.40.50.12780">
    <property type="entry name" value="N-terminal domain of ligase-like"/>
    <property type="match status" value="1"/>
</dbReference>
<evidence type="ECO:0000313" key="3">
    <source>
        <dbReference type="EMBL" id="KAF5356447.1"/>
    </source>
</evidence>
<dbReference type="PANTHER" id="PTHR45527">
    <property type="entry name" value="NONRIBOSOMAL PEPTIDE SYNTHETASE"/>
    <property type="match status" value="1"/>
</dbReference>
<dbReference type="InterPro" id="IPR045851">
    <property type="entry name" value="AMP-bd_C_sf"/>
</dbReference>
<name>A0A8H5G172_9AGAR</name>
<dbReference type="EMBL" id="JAACJM010000055">
    <property type="protein sequence ID" value="KAF5356447.1"/>
    <property type="molecule type" value="Genomic_DNA"/>
</dbReference>
<dbReference type="PROSITE" id="PS00455">
    <property type="entry name" value="AMP_BINDING"/>
    <property type="match status" value="1"/>
</dbReference>
<dbReference type="GO" id="GO:0031177">
    <property type="term" value="F:phosphopantetheine binding"/>
    <property type="evidence" value="ECO:0007669"/>
    <property type="project" value="TreeGrafter"/>
</dbReference>
<dbReference type="NCBIfam" id="TIGR01733">
    <property type="entry name" value="AA-adenyl-dom"/>
    <property type="match status" value="1"/>
</dbReference>
<organism evidence="3 4">
    <name type="scientific">Tetrapyrgos nigripes</name>
    <dbReference type="NCBI Taxonomy" id="182062"/>
    <lineage>
        <taxon>Eukaryota</taxon>
        <taxon>Fungi</taxon>
        <taxon>Dikarya</taxon>
        <taxon>Basidiomycota</taxon>
        <taxon>Agaricomycotina</taxon>
        <taxon>Agaricomycetes</taxon>
        <taxon>Agaricomycetidae</taxon>
        <taxon>Agaricales</taxon>
        <taxon>Marasmiineae</taxon>
        <taxon>Marasmiaceae</taxon>
        <taxon>Tetrapyrgos</taxon>
    </lineage>
</organism>
<proteinExistence type="predicted"/>
<dbReference type="CDD" id="cd05930">
    <property type="entry name" value="A_NRPS"/>
    <property type="match status" value="1"/>
</dbReference>
<reference evidence="3 4" key="1">
    <citation type="journal article" date="2020" name="ISME J.">
        <title>Uncovering the hidden diversity of litter-decomposition mechanisms in mushroom-forming fungi.</title>
        <authorList>
            <person name="Floudas D."/>
            <person name="Bentzer J."/>
            <person name="Ahren D."/>
            <person name="Johansson T."/>
            <person name="Persson P."/>
            <person name="Tunlid A."/>
        </authorList>
    </citation>
    <scope>NUCLEOTIDE SEQUENCE [LARGE SCALE GENOMIC DNA]</scope>
    <source>
        <strain evidence="3 4">CBS 291.85</strain>
    </source>
</reference>
<dbReference type="GO" id="GO:0044550">
    <property type="term" value="P:secondary metabolite biosynthetic process"/>
    <property type="evidence" value="ECO:0007669"/>
    <property type="project" value="TreeGrafter"/>
</dbReference>
<dbReference type="AlphaFoldDB" id="A0A8H5G172"/>
<protein>
    <recommendedName>
        <fullName evidence="2">AMP-dependent synthetase/ligase domain-containing protein</fullName>
    </recommendedName>
</protein>
<evidence type="ECO:0000313" key="4">
    <source>
        <dbReference type="Proteomes" id="UP000559256"/>
    </source>
</evidence>
<comment type="caution">
    <text evidence="3">The sequence shown here is derived from an EMBL/GenBank/DDBJ whole genome shotgun (WGS) entry which is preliminary data.</text>
</comment>
<dbReference type="Pfam" id="PF00501">
    <property type="entry name" value="AMP-binding"/>
    <property type="match status" value="1"/>
</dbReference>
<evidence type="ECO:0000259" key="2">
    <source>
        <dbReference type="Pfam" id="PF00501"/>
    </source>
</evidence>
<keyword evidence="4" id="KW-1185">Reference proteome</keyword>
<dbReference type="Gene3D" id="3.30.300.30">
    <property type="match status" value="1"/>
</dbReference>
<accession>A0A8H5G172</accession>
<dbReference type="PANTHER" id="PTHR45527:SF1">
    <property type="entry name" value="FATTY ACID SYNTHASE"/>
    <property type="match status" value="1"/>
</dbReference>
<dbReference type="InterPro" id="IPR020845">
    <property type="entry name" value="AMP-binding_CS"/>
</dbReference>
<dbReference type="InterPro" id="IPR042099">
    <property type="entry name" value="ANL_N_sf"/>
</dbReference>